<keyword evidence="7" id="KW-0378">Hydrolase</keyword>
<keyword evidence="8" id="KW-0862">Zinc</keyword>
<dbReference type="PROSITE" id="PS00133">
    <property type="entry name" value="CARBOXYPEPT_ZN_2"/>
    <property type="match status" value="1"/>
</dbReference>
<dbReference type="PANTHER" id="PTHR11705">
    <property type="entry name" value="PROTEASE FAMILY M14 CARBOXYPEPTIDASE A,B"/>
    <property type="match status" value="1"/>
</dbReference>
<evidence type="ECO:0000256" key="3">
    <source>
        <dbReference type="ARBA" id="ARBA00022645"/>
    </source>
</evidence>
<dbReference type="Proteomes" id="UP000887566">
    <property type="component" value="Unplaced"/>
</dbReference>
<keyword evidence="3" id="KW-0121">Carboxypeptidase</keyword>
<comment type="similarity">
    <text evidence="2 11">Belongs to the peptidase M14 family.</text>
</comment>
<evidence type="ECO:0000256" key="9">
    <source>
        <dbReference type="ARBA" id="ARBA00023049"/>
    </source>
</evidence>
<comment type="cofactor">
    <cofactor evidence="1">
        <name>Zn(2+)</name>
        <dbReference type="ChEBI" id="CHEBI:29105"/>
    </cofactor>
</comment>
<dbReference type="SUPFAM" id="SSF53187">
    <property type="entry name" value="Zn-dependent exopeptidases"/>
    <property type="match status" value="1"/>
</dbReference>
<evidence type="ECO:0000256" key="11">
    <source>
        <dbReference type="PROSITE-ProRule" id="PRU01379"/>
    </source>
</evidence>
<dbReference type="Pfam" id="PF02244">
    <property type="entry name" value="Propep_M14"/>
    <property type="match status" value="2"/>
</dbReference>
<dbReference type="Gene3D" id="3.40.630.10">
    <property type="entry name" value="Zn peptidases"/>
    <property type="match status" value="1"/>
</dbReference>
<dbReference type="PROSITE" id="PS52035">
    <property type="entry name" value="PEPTIDASE_M14"/>
    <property type="match status" value="1"/>
</dbReference>
<dbReference type="SMART" id="SM00631">
    <property type="entry name" value="Zn_pept"/>
    <property type="match status" value="1"/>
</dbReference>
<dbReference type="WBParaSite" id="PSAMB.scaffold2937size20488.g19668.t2">
    <property type="protein sequence ID" value="PSAMB.scaffold2937size20488.g19668.t2"/>
    <property type="gene ID" value="PSAMB.scaffold2937size20488.g19668"/>
</dbReference>
<feature type="active site" description="Proton donor/acceptor" evidence="11">
    <location>
        <position position="411"/>
    </location>
</feature>
<evidence type="ECO:0000256" key="6">
    <source>
        <dbReference type="ARBA" id="ARBA00022729"/>
    </source>
</evidence>
<dbReference type="InterPro" id="IPR000834">
    <property type="entry name" value="Peptidase_M14"/>
</dbReference>
<keyword evidence="13" id="KW-1185">Reference proteome</keyword>
<reference evidence="14" key="1">
    <citation type="submission" date="2022-11" db="UniProtKB">
        <authorList>
            <consortium name="WormBaseParasite"/>
        </authorList>
    </citation>
    <scope>IDENTIFICATION</scope>
</reference>
<dbReference type="AlphaFoldDB" id="A0A914W1K2"/>
<dbReference type="GO" id="GO:0005615">
    <property type="term" value="C:extracellular space"/>
    <property type="evidence" value="ECO:0007669"/>
    <property type="project" value="TreeGrafter"/>
</dbReference>
<dbReference type="GO" id="GO:0004181">
    <property type="term" value="F:metallocarboxypeptidase activity"/>
    <property type="evidence" value="ECO:0007669"/>
    <property type="project" value="InterPro"/>
</dbReference>
<evidence type="ECO:0000256" key="1">
    <source>
        <dbReference type="ARBA" id="ARBA00001947"/>
    </source>
</evidence>
<evidence type="ECO:0000256" key="8">
    <source>
        <dbReference type="ARBA" id="ARBA00022833"/>
    </source>
</evidence>
<name>A0A914W1K2_9BILA</name>
<evidence type="ECO:0000256" key="7">
    <source>
        <dbReference type="ARBA" id="ARBA00022801"/>
    </source>
</evidence>
<dbReference type="SUPFAM" id="SSF54897">
    <property type="entry name" value="Protease propeptides/inhibitors"/>
    <property type="match status" value="1"/>
</dbReference>
<keyword evidence="9" id="KW-0482">Metalloprotease</keyword>
<evidence type="ECO:0000313" key="14">
    <source>
        <dbReference type="WBParaSite" id="PSAMB.scaffold2937size20488.g19668.t2"/>
    </source>
</evidence>
<evidence type="ECO:0000259" key="12">
    <source>
        <dbReference type="PROSITE" id="PS52035"/>
    </source>
</evidence>
<keyword evidence="6" id="KW-0732">Signal</keyword>
<dbReference type="GO" id="GO:0008270">
    <property type="term" value="F:zinc ion binding"/>
    <property type="evidence" value="ECO:0007669"/>
    <property type="project" value="InterPro"/>
</dbReference>
<dbReference type="FunFam" id="3.40.630.10:FF:000070">
    <property type="entry name" value="Putative carboxypeptidase suro-1"/>
    <property type="match status" value="1"/>
</dbReference>
<dbReference type="Gene3D" id="3.30.70.340">
    <property type="entry name" value="Metallocarboxypeptidase-like"/>
    <property type="match status" value="2"/>
</dbReference>
<organism evidence="13 14">
    <name type="scientific">Plectus sambesii</name>
    <dbReference type="NCBI Taxonomy" id="2011161"/>
    <lineage>
        <taxon>Eukaryota</taxon>
        <taxon>Metazoa</taxon>
        <taxon>Ecdysozoa</taxon>
        <taxon>Nematoda</taxon>
        <taxon>Chromadorea</taxon>
        <taxon>Plectida</taxon>
        <taxon>Plectina</taxon>
        <taxon>Plectoidea</taxon>
        <taxon>Plectidae</taxon>
        <taxon>Plectus</taxon>
    </lineage>
</organism>
<dbReference type="PRINTS" id="PR00765">
    <property type="entry name" value="CRBOXYPTASEA"/>
</dbReference>
<evidence type="ECO:0000256" key="4">
    <source>
        <dbReference type="ARBA" id="ARBA00022670"/>
    </source>
</evidence>
<dbReference type="PANTHER" id="PTHR11705:SF91">
    <property type="entry name" value="FI01817P-RELATED"/>
    <property type="match status" value="1"/>
</dbReference>
<accession>A0A914W1K2</accession>
<keyword evidence="10" id="KW-1015">Disulfide bond</keyword>
<proteinExistence type="inferred from homology"/>
<dbReference type="GO" id="GO:0006508">
    <property type="term" value="P:proteolysis"/>
    <property type="evidence" value="ECO:0007669"/>
    <property type="project" value="UniProtKB-KW"/>
</dbReference>
<dbReference type="InterPro" id="IPR003146">
    <property type="entry name" value="M14A_act_pep"/>
</dbReference>
<evidence type="ECO:0000256" key="2">
    <source>
        <dbReference type="ARBA" id="ARBA00005988"/>
    </source>
</evidence>
<sequence>MHPENPEQMSMLSQLHDSADEYDLDFWTAPKRPGEFVDLMLDFWTAPKRPGEFVDLMVPPNFTGTIRDLMSKYNITFELAIADVEKLTNELEGEETPVPMTASKPSNVTDSFFRRLRNDSPSMSAQYNFNDYGSYTKITQWLTTIQSRHRAFTKVFQIGRTHEGRAIKGIKIGSPVRNTKKRAVWIDGGIHAREWPSVHTAIFFINELVSRYGSDREITRFVNMLNIYIVPCLNPDGYELSRSSIKPDIRLWRKNRSKKVCTGKFDRLGKKRCCQGVDLNRNFDFHWGEAGTSSNPCAYNYRGTKAFSEPETRAVRDMILSSEMRGKTDAFISLHTYSQMWMYPFGHKMKTYPRDVNDLRSVGRQAVLALQSQFGTRFELGTTADILYPASGQSADWARQAAGIKYCYTLELRPSQAALNGFILNRNELIPTAKETWAGVKVVINAALKLRLQNKSGTKTKKSAKTKRTGRRLANRRRKLAQRRFDIGA</sequence>
<dbReference type="Pfam" id="PF00246">
    <property type="entry name" value="Peptidase_M14"/>
    <property type="match status" value="1"/>
</dbReference>
<dbReference type="InterPro" id="IPR036990">
    <property type="entry name" value="M14A-like_propep"/>
</dbReference>
<dbReference type="CDD" id="cd03860">
    <property type="entry name" value="M14_CP_A-B_like"/>
    <property type="match status" value="1"/>
</dbReference>
<evidence type="ECO:0000256" key="5">
    <source>
        <dbReference type="ARBA" id="ARBA00022723"/>
    </source>
</evidence>
<evidence type="ECO:0000256" key="10">
    <source>
        <dbReference type="ARBA" id="ARBA00023157"/>
    </source>
</evidence>
<keyword evidence="5" id="KW-0479">Metal-binding</keyword>
<dbReference type="InterPro" id="IPR057247">
    <property type="entry name" value="CARBOXYPEPT_ZN_2"/>
</dbReference>
<protein>
    <submittedName>
        <fullName evidence="14">Peptidase M14 carboxypeptidase A domain-containing protein</fullName>
    </submittedName>
</protein>
<keyword evidence="4" id="KW-0645">Protease</keyword>
<evidence type="ECO:0000313" key="13">
    <source>
        <dbReference type="Proteomes" id="UP000887566"/>
    </source>
</evidence>
<feature type="domain" description="Peptidase M14" evidence="12">
    <location>
        <begin position="131"/>
        <end position="447"/>
    </location>
</feature>